<gene>
    <name evidence="1" type="ORF">N7472_005190</name>
</gene>
<organism evidence="1 2">
    <name type="scientific">Penicillium cf. griseofulvum</name>
    <dbReference type="NCBI Taxonomy" id="2972120"/>
    <lineage>
        <taxon>Eukaryota</taxon>
        <taxon>Fungi</taxon>
        <taxon>Dikarya</taxon>
        <taxon>Ascomycota</taxon>
        <taxon>Pezizomycotina</taxon>
        <taxon>Eurotiomycetes</taxon>
        <taxon>Eurotiomycetidae</taxon>
        <taxon>Eurotiales</taxon>
        <taxon>Aspergillaceae</taxon>
        <taxon>Penicillium</taxon>
    </lineage>
</organism>
<keyword evidence="2" id="KW-1185">Reference proteome</keyword>
<evidence type="ECO:0000313" key="1">
    <source>
        <dbReference type="EMBL" id="KAJ5199986.1"/>
    </source>
</evidence>
<name>A0A9W9JQ46_9EURO</name>
<proteinExistence type="predicted"/>
<sequence length="74" mass="8494">MSRTYSQLSHEYQHSSEAECGYMPELTLAKRSHRMQSAEMNNQPAQLALVSSRYTMQTVDGLSLIWVAHLYIIC</sequence>
<comment type="caution">
    <text evidence="1">The sequence shown here is derived from an EMBL/GenBank/DDBJ whole genome shotgun (WGS) entry which is preliminary data.</text>
</comment>
<dbReference type="EMBL" id="JAPQKP010000003">
    <property type="protein sequence ID" value="KAJ5199986.1"/>
    <property type="molecule type" value="Genomic_DNA"/>
</dbReference>
<dbReference type="AlphaFoldDB" id="A0A9W9JQ46"/>
<evidence type="ECO:0000313" key="2">
    <source>
        <dbReference type="Proteomes" id="UP001150879"/>
    </source>
</evidence>
<protein>
    <submittedName>
        <fullName evidence="1">Uncharacterized protein</fullName>
    </submittedName>
</protein>
<dbReference type="Proteomes" id="UP001150879">
    <property type="component" value="Unassembled WGS sequence"/>
</dbReference>
<reference evidence="1" key="2">
    <citation type="journal article" date="2023" name="IMA Fungus">
        <title>Comparative genomic study of the Penicillium genus elucidates a diverse pangenome and 15 lateral gene transfer events.</title>
        <authorList>
            <person name="Petersen C."/>
            <person name="Sorensen T."/>
            <person name="Nielsen M.R."/>
            <person name="Sondergaard T.E."/>
            <person name="Sorensen J.L."/>
            <person name="Fitzpatrick D.A."/>
            <person name="Frisvad J.C."/>
            <person name="Nielsen K.L."/>
        </authorList>
    </citation>
    <scope>NUCLEOTIDE SEQUENCE</scope>
    <source>
        <strain evidence="1">IBT 16849</strain>
    </source>
</reference>
<reference evidence="1" key="1">
    <citation type="submission" date="2022-11" db="EMBL/GenBank/DDBJ databases">
        <authorList>
            <person name="Petersen C."/>
        </authorList>
    </citation>
    <scope>NUCLEOTIDE SEQUENCE</scope>
    <source>
        <strain evidence="1">IBT 16849</strain>
    </source>
</reference>
<accession>A0A9W9JQ46</accession>